<dbReference type="PANTHER" id="PTHR13285">
    <property type="entry name" value="ACYLTRANSFERASE"/>
    <property type="match status" value="1"/>
</dbReference>
<dbReference type="RefSeq" id="WP_317697896.1">
    <property type="nucleotide sequence ID" value="NZ_AP026801.1"/>
</dbReference>
<evidence type="ECO:0000256" key="4">
    <source>
        <dbReference type="ARBA" id="ARBA00022679"/>
    </source>
</evidence>
<comment type="pathway">
    <text evidence="9">Cell wall biogenesis; lipoteichoic acid biosynthesis.</text>
</comment>
<evidence type="ECO:0000256" key="3">
    <source>
        <dbReference type="ARBA" id="ARBA00022475"/>
    </source>
</evidence>
<dbReference type="KEGG" id="xak:KIMC2_06130"/>
<feature type="transmembrane region" description="Helical" evidence="10">
    <location>
        <begin position="189"/>
        <end position="211"/>
    </location>
</feature>
<dbReference type="PIRSF" id="PIRSF500216">
    <property type="entry name" value="DltB"/>
    <property type="match status" value="1"/>
</dbReference>
<sequence length="414" mass="48777">MIYFQPYENPMYFGVLFIALIPIIVLILNGRRSKIYESIISIFFLFLTFGGPSWNQGVALIIYTIYETVLTFAYSAYRKKANKSWIFYLAVFLAVLPLTLVKISTATHDQVQTLIGFLGISYLTFRVVQTIMETRDGVIKNLNLITFLQFLLFFPTISSGPIDRYRRFEKDYNRVPKQDEYLEMLKKGIHYIFIGFLYKFILAYITGTLMLPELKTMAMAQRGNFLGLSWPLLGVMYVYSADLFFDFAGYSLFAVGTSHILGINTPMNFNRPWQSLNIKDFWNRWHMSLSFWFRDYIYMRLLFMFMKKKTFKSRITAANVTYVLNMLIMGFWHGLTWYYITYGLFHGLAIVINDAWLRFKKKHQEQIPHNQFTKYFAIFLTANIVCFSFLIFSGFLNQLWFSPVTTPKPHVKLK</sequence>
<comment type="subcellular location">
    <subcellularLocation>
        <location evidence="1">Cell membrane</location>
        <topology evidence="1">Multi-pass membrane protein</topology>
    </subcellularLocation>
</comment>
<gene>
    <name evidence="11" type="primary">dltB</name>
    <name evidence="11" type="ORF">KIMC2_06130</name>
</gene>
<dbReference type="InterPro" id="IPR024024">
    <property type="entry name" value="DltB"/>
</dbReference>
<feature type="transmembrane region" description="Helical" evidence="10">
    <location>
        <begin position="111"/>
        <end position="129"/>
    </location>
</feature>
<dbReference type="InterPro" id="IPR051085">
    <property type="entry name" value="MB_O-acyltransferase"/>
</dbReference>
<dbReference type="NCBIfam" id="TIGR04091">
    <property type="entry name" value="LTA_dltB"/>
    <property type="match status" value="1"/>
</dbReference>
<evidence type="ECO:0000256" key="1">
    <source>
        <dbReference type="ARBA" id="ARBA00004651"/>
    </source>
</evidence>
<feature type="transmembrane region" description="Helical" evidence="10">
    <location>
        <begin position="315"/>
        <end position="332"/>
    </location>
</feature>
<dbReference type="EMBL" id="AP026801">
    <property type="protein sequence ID" value="BDR56051.1"/>
    <property type="molecule type" value="Genomic_DNA"/>
</dbReference>
<accession>A0AAU9D0M5</accession>
<feature type="transmembrane region" description="Helical" evidence="10">
    <location>
        <begin position="223"/>
        <end position="240"/>
    </location>
</feature>
<evidence type="ECO:0000256" key="7">
    <source>
        <dbReference type="ARBA" id="ARBA00023136"/>
    </source>
</evidence>
<keyword evidence="6 10" id="KW-1133">Transmembrane helix</keyword>
<evidence type="ECO:0000313" key="11">
    <source>
        <dbReference type="EMBL" id="BDR56051.1"/>
    </source>
</evidence>
<keyword evidence="7 9" id="KW-0472">Membrane</keyword>
<dbReference type="EC" id="2.3.1.-" evidence="9"/>
<dbReference type="InterPro" id="IPR004299">
    <property type="entry name" value="MBOAT_fam"/>
</dbReference>
<evidence type="ECO:0000256" key="5">
    <source>
        <dbReference type="ARBA" id="ARBA00022692"/>
    </source>
</evidence>
<dbReference type="PIRSF" id="PIRSF016636">
    <property type="entry name" value="AlgI_DltB"/>
    <property type="match status" value="1"/>
</dbReference>
<feature type="transmembrane region" description="Helical" evidence="10">
    <location>
        <begin position="84"/>
        <end position="105"/>
    </location>
</feature>
<feature type="transmembrane region" description="Helical" evidence="10">
    <location>
        <begin position="60"/>
        <end position="77"/>
    </location>
</feature>
<evidence type="ECO:0000313" key="12">
    <source>
        <dbReference type="Proteomes" id="UP001321804"/>
    </source>
</evidence>
<organism evidence="11 12">
    <name type="scientific">Xylocopilactobacillus apis</name>
    <dbReference type="NCBI Taxonomy" id="2932183"/>
    <lineage>
        <taxon>Bacteria</taxon>
        <taxon>Bacillati</taxon>
        <taxon>Bacillota</taxon>
        <taxon>Bacilli</taxon>
        <taxon>Lactobacillales</taxon>
        <taxon>Lactobacillaceae</taxon>
        <taxon>Xylocopilactobacillus</taxon>
    </lineage>
</organism>
<keyword evidence="12" id="KW-1185">Reference proteome</keyword>
<dbReference type="GO" id="GO:0005886">
    <property type="term" value="C:plasma membrane"/>
    <property type="evidence" value="ECO:0007669"/>
    <property type="project" value="UniProtKB-SubCell"/>
</dbReference>
<name>A0AAU9D0M5_9LACO</name>
<dbReference type="InterPro" id="IPR024194">
    <property type="entry name" value="Ac/AlaTfrase_AlgI/DltB"/>
</dbReference>
<keyword evidence="5 10" id="KW-0812">Transmembrane</keyword>
<protein>
    <recommendedName>
        <fullName evidence="9">Teichoic acid D-alanyltransferase</fullName>
        <ecNumber evidence="9">2.3.1.-</ecNumber>
    </recommendedName>
</protein>
<dbReference type="GO" id="GO:0070395">
    <property type="term" value="P:lipoteichoic acid biosynthetic process"/>
    <property type="evidence" value="ECO:0007669"/>
    <property type="project" value="UniProtKB-UniRule"/>
</dbReference>
<proteinExistence type="inferred from homology"/>
<evidence type="ECO:0000256" key="2">
    <source>
        <dbReference type="ARBA" id="ARBA00010323"/>
    </source>
</evidence>
<keyword evidence="3 9" id="KW-1003">Cell membrane</keyword>
<keyword evidence="4 9" id="KW-0808">Transferase</keyword>
<feature type="transmembrane region" description="Helical" evidence="10">
    <location>
        <begin position="338"/>
        <end position="356"/>
    </location>
</feature>
<feature type="transmembrane region" description="Helical" evidence="10">
    <location>
        <begin position="35"/>
        <end position="54"/>
    </location>
</feature>
<feature type="transmembrane region" description="Helical" evidence="10">
    <location>
        <begin position="376"/>
        <end position="396"/>
    </location>
</feature>
<keyword evidence="8 9" id="KW-0012">Acyltransferase</keyword>
<dbReference type="Pfam" id="PF03062">
    <property type="entry name" value="MBOAT"/>
    <property type="match status" value="1"/>
</dbReference>
<dbReference type="AlphaFoldDB" id="A0AAU9D0M5"/>
<evidence type="ECO:0000256" key="10">
    <source>
        <dbReference type="SAM" id="Phobius"/>
    </source>
</evidence>
<evidence type="ECO:0000256" key="6">
    <source>
        <dbReference type="ARBA" id="ARBA00022989"/>
    </source>
</evidence>
<feature type="transmembrane region" description="Helical" evidence="10">
    <location>
        <begin position="12"/>
        <end position="28"/>
    </location>
</feature>
<evidence type="ECO:0000256" key="8">
    <source>
        <dbReference type="ARBA" id="ARBA00023315"/>
    </source>
</evidence>
<reference evidence="11 12" key="1">
    <citation type="journal article" date="2023" name="Microbiol. Spectr.">
        <title>Symbiosis of Carpenter Bees with Uncharacterized Lactic Acid Bacteria Showing NAD Auxotrophy.</title>
        <authorList>
            <person name="Kawasaki S."/>
            <person name="Ozawa K."/>
            <person name="Mori T."/>
            <person name="Yamamoto A."/>
            <person name="Ito M."/>
            <person name="Ohkuma M."/>
            <person name="Sakamoto M."/>
            <person name="Matsutani M."/>
        </authorList>
    </citation>
    <scope>NUCLEOTIDE SEQUENCE [LARGE SCALE GENOMIC DNA]</scope>
    <source>
        <strain evidence="11 12">KimC2</strain>
    </source>
</reference>
<feature type="transmembrane region" description="Helical" evidence="10">
    <location>
        <begin position="141"/>
        <end position="162"/>
    </location>
</feature>
<dbReference type="PANTHER" id="PTHR13285:SF23">
    <property type="entry name" value="TEICHOIC ACID D-ALANYLTRANSFERASE"/>
    <property type="match status" value="1"/>
</dbReference>
<evidence type="ECO:0000256" key="9">
    <source>
        <dbReference type="PIRNR" id="PIRNR016636"/>
    </source>
</evidence>
<comment type="function">
    <text evidence="9">O-acyltransferase that catalyzes D-alanylation of both teichoic acid and lipoteichoic acid (LTA). D-alanylation of LTA plays an important role in modulating the properties of the cell wall in Gram-positive bacteria, influencing the net charge of the cell wall. Catalyzes D-alanylation from DltC carrier protein.</text>
</comment>
<dbReference type="GO" id="GO:0016746">
    <property type="term" value="F:acyltransferase activity"/>
    <property type="evidence" value="ECO:0007669"/>
    <property type="project" value="UniProtKB-KW"/>
</dbReference>
<comment type="similarity">
    <text evidence="2 9">Belongs to the membrane-bound acyltransferase family.</text>
</comment>
<dbReference type="Proteomes" id="UP001321804">
    <property type="component" value="Chromosome"/>
</dbReference>